<reference evidence="5 6" key="1">
    <citation type="journal article" date="2015" name="Nat. Commun.">
        <title>Outbred genome sequencing and CRISPR/Cas9 gene editing in butterflies.</title>
        <authorList>
            <person name="Li X."/>
            <person name="Fan D."/>
            <person name="Zhang W."/>
            <person name="Liu G."/>
            <person name="Zhang L."/>
            <person name="Zhao L."/>
            <person name="Fang X."/>
            <person name="Chen L."/>
            <person name="Dong Y."/>
            <person name="Chen Y."/>
            <person name="Ding Y."/>
            <person name="Zhao R."/>
            <person name="Feng M."/>
            <person name="Zhu Y."/>
            <person name="Feng Y."/>
            <person name="Jiang X."/>
            <person name="Zhu D."/>
            <person name="Xiang H."/>
            <person name="Feng X."/>
            <person name="Li S."/>
            <person name="Wang J."/>
            <person name="Zhang G."/>
            <person name="Kronforst M.R."/>
            <person name="Wang W."/>
        </authorList>
    </citation>
    <scope>NUCLEOTIDE SEQUENCE [LARGE SCALE GENOMIC DNA]</scope>
    <source>
        <strain evidence="5">Ya'a_city_454_Px</strain>
        <tissue evidence="5">Whole body</tissue>
    </source>
</reference>
<dbReference type="Proteomes" id="UP000053268">
    <property type="component" value="Unassembled WGS sequence"/>
</dbReference>
<feature type="domain" description="FLYWCH-type" evidence="4">
    <location>
        <begin position="189"/>
        <end position="236"/>
    </location>
</feature>
<dbReference type="Gene3D" id="2.20.25.240">
    <property type="match status" value="4"/>
</dbReference>
<sequence>MTNGKIRIYYNNYTFFKFYTSKKGILRWVCTSYPKCKSFLAVNDLDEIQDMTQLLALRNGKQVLTYKGHFYVQVPYSHGTRWRCVQTSDCFNTLLVHSDTLMARDGLRWRCTNTSDCKAFVILSADGSSITAYGIHSHNPPSYHILPNGIIIQEITMASGKTYKYINGYTYGGPVRVKGGELKMIEMDNGRVYYLYDGYTYTYGYKSRKGVNWRCTKKRLCNAFIVVNEDGELILVKVSFAMSQRGGRLLIYNGYSYSLLKAKLDTLKWRCTMADPITTGRCAAKITTNLDYQIINEMYFLATKKKYPLLLFDKYTFKRQSILTSGGVIWYCSNRHYGCKAQHISFRLGLESILCYG</sequence>
<organism evidence="5 6">
    <name type="scientific">Papilio xuthus</name>
    <name type="common">Asian swallowtail butterfly</name>
    <dbReference type="NCBI Taxonomy" id="66420"/>
    <lineage>
        <taxon>Eukaryota</taxon>
        <taxon>Metazoa</taxon>
        <taxon>Ecdysozoa</taxon>
        <taxon>Arthropoda</taxon>
        <taxon>Hexapoda</taxon>
        <taxon>Insecta</taxon>
        <taxon>Pterygota</taxon>
        <taxon>Neoptera</taxon>
        <taxon>Endopterygota</taxon>
        <taxon>Lepidoptera</taxon>
        <taxon>Glossata</taxon>
        <taxon>Ditrysia</taxon>
        <taxon>Papilionoidea</taxon>
        <taxon>Papilionidae</taxon>
        <taxon>Papilioninae</taxon>
        <taxon>Papilio</taxon>
    </lineage>
</organism>
<keyword evidence="6" id="KW-1185">Reference proteome</keyword>
<dbReference type="InterPro" id="IPR007588">
    <property type="entry name" value="Znf_FLYWCH"/>
</dbReference>
<gene>
    <name evidence="5" type="ORF">RR46_03807</name>
</gene>
<dbReference type="AlphaFoldDB" id="A0A194Q1I6"/>
<evidence type="ECO:0000256" key="2">
    <source>
        <dbReference type="ARBA" id="ARBA00022771"/>
    </source>
</evidence>
<evidence type="ECO:0000313" key="6">
    <source>
        <dbReference type="Proteomes" id="UP000053268"/>
    </source>
</evidence>
<keyword evidence="2" id="KW-0863">Zinc-finger</keyword>
<proteinExistence type="predicted"/>
<protein>
    <recommendedName>
        <fullName evidence="4">FLYWCH-type domain-containing protein</fullName>
    </recommendedName>
</protein>
<dbReference type="GO" id="GO:0008270">
    <property type="term" value="F:zinc ion binding"/>
    <property type="evidence" value="ECO:0007669"/>
    <property type="project" value="UniProtKB-KW"/>
</dbReference>
<dbReference type="Pfam" id="PF04500">
    <property type="entry name" value="FLYWCH"/>
    <property type="match status" value="3"/>
</dbReference>
<evidence type="ECO:0000313" key="5">
    <source>
        <dbReference type="EMBL" id="KPI99442.1"/>
    </source>
</evidence>
<dbReference type="EMBL" id="KQ459579">
    <property type="protein sequence ID" value="KPI99442.1"/>
    <property type="molecule type" value="Genomic_DNA"/>
</dbReference>
<keyword evidence="1" id="KW-0479">Metal-binding</keyword>
<evidence type="ECO:0000256" key="1">
    <source>
        <dbReference type="ARBA" id="ARBA00022723"/>
    </source>
</evidence>
<name>A0A194Q1I6_PAPXU</name>
<feature type="domain" description="FLYWCH-type" evidence="4">
    <location>
        <begin position="240"/>
        <end position="289"/>
    </location>
</feature>
<evidence type="ECO:0000259" key="4">
    <source>
        <dbReference type="Pfam" id="PF04500"/>
    </source>
</evidence>
<accession>A0A194Q1I6</accession>
<keyword evidence="3" id="KW-0862">Zinc</keyword>
<feature type="domain" description="FLYWCH-type" evidence="4">
    <location>
        <begin position="300"/>
        <end position="343"/>
    </location>
</feature>
<evidence type="ECO:0000256" key="3">
    <source>
        <dbReference type="ARBA" id="ARBA00022833"/>
    </source>
</evidence>